<protein>
    <submittedName>
        <fullName evidence="2">Transmembrane protein 164-like</fullName>
    </submittedName>
</protein>
<dbReference type="AlphaFoldDB" id="A0A8B7UZQ7"/>
<dbReference type="RefSeq" id="XP_020025186.1">
    <property type="nucleotide sequence ID" value="XM_020169597.1"/>
</dbReference>
<proteinExistence type="predicted"/>
<sequence>MGMCNVEKEQPFGTLAVEVPGLGPITEKGIWKITLDLSSLIKARDEGGGRRWLRGGEREGKKEEASAVAAGGGRSGGGVVRGGGSGGGCGRGRQGNRAPGHPECGIGAIARAGPKLPQRLLESVVVLTLALLEILVALRHILRQTEDGRGGRGSQPQQVTQRPEEGKESLSKNLLLVALCLTFGVEVGFKFATKTVIYLLNPCHLVTMMHRSLAQCWHCLLLTVGRCSERRVCT</sequence>
<feature type="region of interest" description="Disordered" evidence="1">
    <location>
        <begin position="146"/>
        <end position="166"/>
    </location>
</feature>
<evidence type="ECO:0000313" key="2">
    <source>
        <dbReference type="RefSeq" id="XP_020025186.1"/>
    </source>
</evidence>
<gene>
    <name evidence="2" type="primary">LOC109690326</name>
</gene>
<feature type="compositionally biased region" description="Gly residues" evidence="1">
    <location>
        <begin position="70"/>
        <end position="81"/>
    </location>
</feature>
<name>A0A8B7UZQ7_CASCN</name>
<dbReference type="PANTHER" id="PTHR20948">
    <property type="entry name" value="TRANSMEMBRANE PROTEIN 164"/>
    <property type="match status" value="1"/>
</dbReference>
<dbReference type="KEGG" id="ccan:109690326"/>
<feature type="compositionally biased region" description="Basic and acidic residues" evidence="1">
    <location>
        <begin position="51"/>
        <end position="65"/>
    </location>
</feature>
<accession>A0A8B7UZQ7</accession>
<feature type="region of interest" description="Disordered" evidence="1">
    <location>
        <begin position="51"/>
        <end position="81"/>
    </location>
</feature>
<evidence type="ECO:0000256" key="1">
    <source>
        <dbReference type="SAM" id="MobiDB-lite"/>
    </source>
</evidence>
<dbReference type="InterPro" id="IPR026508">
    <property type="entry name" value="TMEM164"/>
</dbReference>
<reference evidence="2" key="1">
    <citation type="submission" date="2025-08" db="UniProtKB">
        <authorList>
            <consortium name="RefSeq"/>
        </authorList>
    </citation>
    <scope>IDENTIFICATION</scope>
    <source>
        <tissue evidence="2">Leukocyte</tissue>
    </source>
</reference>
<dbReference type="OrthoDB" id="17328at2759"/>
<organism evidence="2">
    <name type="scientific">Castor canadensis</name>
    <name type="common">American beaver</name>
    <dbReference type="NCBI Taxonomy" id="51338"/>
    <lineage>
        <taxon>Eukaryota</taxon>
        <taxon>Metazoa</taxon>
        <taxon>Chordata</taxon>
        <taxon>Craniata</taxon>
        <taxon>Vertebrata</taxon>
        <taxon>Euteleostomi</taxon>
        <taxon>Mammalia</taxon>
        <taxon>Eutheria</taxon>
        <taxon>Euarchontoglires</taxon>
        <taxon>Glires</taxon>
        <taxon>Rodentia</taxon>
        <taxon>Castorimorpha</taxon>
        <taxon>Castoridae</taxon>
        <taxon>Castor</taxon>
    </lineage>
</organism>
<dbReference type="PANTHER" id="PTHR20948:SF2">
    <property type="entry name" value="TRANSMEMBRANE PROTEIN 164"/>
    <property type="match status" value="1"/>
</dbReference>